<dbReference type="GO" id="GO:0032451">
    <property type="term" value="F:demethylase activity"/>
    <property type="evidence" value="ECO:0007669"/>
    <property type="project" value="TreeGrafter"/>
</dbReference>
<dbReference type="AlphaFoldDB" id="C1C034"/>
<evidence type="ECO:0000256" key="4">
    <source>
        <dbReference type="ARBA" id="ARBA00007762"/>
    </source>
</evidence>
<accession>C1C034</accession>
<keyword evidence="10" id="KW-0560">Oxidoreductase</keyword>
<dbReference type="CDD" id="cd12959">
    <property type="entry name" value="MMACHC-like"/>
    <property type="match status" value="1"/>
</dbReference>
<dbReference type="InterPro" id="IPR032037">
    <property type="entry name" value="MMACHC"/>
</dbReference>
<dbReference type="PANTHER" id="PTHR31457">
    <property type="entry name" value="METHYLMALONIC ACIDURIA AND HOMOCYSTINURIA TYPE C PROTEIN"/>
    <property type="match status" value="1"/>
</dbReference>
<comment type="cofactor">
    <cofactor evidence="1">
        <name>FMN</name>
        <dbReference type="ChEBI" id="CHEBI:58210"/>
    </cofactor>
</comment>
<dbReference type="GO" id="GO:0009235">
    <property type="term" value="P:cobalamin metabolic process"/>
    <property type="evidence" value="ECO:0007669"/>
    <property type="project" value="TreeGrafter"/>
</dbReference>
<evidence type="ECO:0000256" key="1">
    <source>
        <dbReference type="ARBA" id="ARBA00001917"/>
    </source>
</evidence>
<evidence type="ECO:0000256" key="5">
    <source>
        <dbReference type="ARBA" id="ARBA00022490"/>
    </source>
</evidence>
<keyword evidence="5" id="KW-0963">Cytoplasm</keyword>
<comment type="subcellular location">
    <subcellularLocation>
        <location evidence="3">Cytoplasm</location>
    </subcellularLocation>
</comment>
<evidence type="ECO:0000256" key="3">
    <source>
        <dbReference type="ARBA" id="ARBA00004496"/>
    </source>
</evidence>
<evidence type="ECO:0000256" key="6">
    <source>
        <dbReference type="ARBA" id="ARBA00022630"/>
    </source>
</evidence>
<keyword evidence="7" id="KW-0288">FMN</keyword>
<comment type="cofactor">
    <cofactor evidence="2">
        <name>FAD</name>
        <dbReference type="ChEBI" id="CHEBI:57692"/>
    </cofactor>
</comment>
<keyword evidence="6" id="KW-0285">Flavoprotein</keyword>
<protein>
    <recommendedName>
        <fullName evidence="11">Cyanocobalamin reductase (cyanide-eliminating)</fullName>
    </recommendedName>
</protein>
<evidence type="ECO:0000313" key="12">
    <source>
        <dbReference type="EMBL" id="ACO14637.1"/>
    </source>
</evidence>
<organism evidence="12">
    <name type="scientific">Caligus clemensi</name>
    <name type="common">Sea louse</name>
    <dbReference type="NCBI Taxonomy" id="344056"/>
    <lineage>
        <taxon>Eukaryota</taxon>
        <taxon>Metazoa</taxon>
        <taxon>Ecdysozoa</taxon>
        <taxon>Arthropoda</taxon>
        <taxon>Crustacea</taxon>
        <taxon>Multicrustacea</taxon>
        <taxon>Hexanauplia</taxon>
        <taxon>Copepoda</taxon>
        <taxon>Siphonostomatoida</taxon>
        <taxon>Caligidae</taxon>
        <taxon>Caligus</taxon>
    </lineage>
</organism>
<dbReference type="GO" id="GO:0071949">
    <property type="term" value="F:FAD binding"/>
    <property type="evidence" value="ECO:0007669"/>
    <property type="project" value="TreeGrafter"/>
</dbReference>
<reference evidence="12" key="1">
    <citation type="submission" date="2009-03" db="EMBL/GenBank/DDBJ databases">
        <title>Caligus clemensi ESTs and full-length cDNAs.</title>
        <authorList>
            <person name="Yasuike M."/>
            <person name="von Schalburg K."/>
            <person name="Cooper G."/>
            <person name="Leong J."/>
            <person name="Jones S.R.M."/>
            <person name="Koop B.F."/>
        </authorList>
    </citation>
    <scope>NUCLEOTIDE SEQUENCE</scope>
    <source>
        <tissue evidence="12">Whole</tissue>
    </source>
</reference>
<name>C1C034_CALCM</name>
<keyword evidence="9" id="KW-0521">NADP</keyword>
<evidence type="ECO:0000256" key="9">
    <source>
        <dbReference type="ARBA" id="ARBA00022857"/>
    </source>
</evidence>
<dbReference type="PANTHER" id="PTHR31457:SF2">
    <property type="entry name" value="CYANOCOBALAMIN REDUCTASE _ ALKYLCOBALAMIN DEALKYLASE"/>
    <property type="match status" value="1"/>
</dbReference>
<gene>
    <name evidence="12" type="primary">MMAC</name>
</gene>
<dbReference type="EMBL" id="BT080213">
    <property type="protein sequence ID" value="ACO14637.1"/>
    <property type="molecule type" value="mRNA"/>
</dbReference>
<dbReference type="Pfam" id="PF16690">
    <property type="entry name" value="MMACHC"/>
    <property type="match status" value="1"/>
</dbReference>
<evidence type="ECO:0000256" key="10">
    <source>
        <dbReference type="ARBA" id="ARBA00023002"/>
    </source>
</evidence>
<dbReference type="GO" id="GO:0005737">
    <property type="term" value="C:cytoplasm"/>
    <property type="evidence" value="ECO:0007669"/>
    <property type="project" value="UniProtKB-SubCell"/>
</dbReference>
<sequence length="238" mass="27391">MVDDIQGILEEHLGPRQGFETHPFRVGDYNAKVSSKFSLPFEGDSLGFALISTPSMFEKTFLPYLISSSTNIEEASSPMDPLDECMRTTVNKVIHHHLIGADDIRHPILFLHDFEIHPNRRPKILVQTAGHVSGSVRLYQAPGYNPVCLHPLYGGWSALRGALFFPNIQYDDSLKEPPNILQSKEEIHNLLELFNDHWRDARYRDVIPVKEKYSPLQRLYFETLPVDRIKLLRKFKVL</sequence>
<evidence type="ECO:0000256" key="7">
    <source>
        <dbReference type="ARBA" id="ARBA00022643"/>
    </source>
</evidence>
<proteinExistence type="evidence at transcript level"/>
<dbReference type="GO" id="GO:0033787">
    <property type="term" value="F:cyanocobalamin reductase (cyanide-eliminating) (NADP+) activity"/>
    <property type="evidence" value="ECO:0007669"/>
    <property type="project" value="TreeGrafter"/>
</dbReference>
<evidence type="ECO:0000256" key="11">
    <source>
        <dbReference type="ARBA" id="ARBA00031313"/>
    </source>
</evidence>
<keyword evidence="8" id="KW-0274">FAD</keyword>
<evidence type="ECO:0000256" key="2">
    <source>
        <dbReference type="ARBA" id="ARBA00001974"/>
    </source>
</evidence>
<evidence type="ECO:0000256" key="8">
    <source>
        <dbReference type="ARBA" id="ARBA00022827"/>
    </source>
</evidence>
<comment type="similarity">
    <text evidence="4">Belongs to the MMACHC family.</text>
</comment>